<keyword evidence="2" id="KW-0408">Iron</keyword>
<keyword evidence="5" id="KW-1185">Reference proteome</keyword>
<dbReference type="SFLD" id="SFLDF00288">
    <property type="entry name" value="HemN-like__clustered_with_nucl"/>
    <property type="match status" value="1"/>
</dbReference>
<keyword evidence="2" id="KW-0963">Cytoplasm</keyword>
<proteinExistence type="inferred from homology"/>
<keyword evidence="2" id="KW-0949">S-adenosyl-L-methionine</keyword>
<evidence type="ECO:0000259" key="3">
    <source>
        <dbReference type="PROSITE" id="PS51918"/>
    </source>
</evidence>
<dbReference type="SMART" id="SM00729">
    <property type="entry name" value="Elp3"/>
    <property type="match status" value="1"/>
</dbReference>
<dbReference type="SFLD" id="SFLDG01065">
    <property type="entry name" value="anaerobic_coproporphyrinogen-I"/>
    <property type="match status" value="1"/>
</dbReference>
<dbReference type="PANTHER" id="PTHR13932">
    <property type="entry name" value="COPROPORPHYRINIGEN III OXIDASE"/>
    <property type="match status" value="1"/>
</dbReference>
<dbReference type="InterPro" id="IPR023404">
    <property type="entry name" value="rSAM_horseshoe"/>
</dbReference>
<protein>
    <recommendedName>
        <fullName evidence="2">Heme chaperone HemW</fullName>
    </recommendedName>
</protein>
<dbReference type="NCBIfam" id="TIGR00539">
    <property type="entry name" value="hemN_rel"/>
    <property type="match status" value="1"/>
</dbReference>
<dbReference type="SFLD" id="SFLDS00029">
    <property type="entry name" value="Radical_SAM"/>
    <property type="match status" value="1"/>
</dbReference>
<dbReference type="EMBL" id="CP002961">
    <property type="protein sequence ID" value="AFK01635.1"/>
    <property type="molecule type" value="Genomic_DNA"/>
</dbReference>
<comment type="similarity">
    <text evidence="1">Belongs to the anaerobic coproporphyrinogen-III oxidase family. HemW subfamily.</text>
</comment>
<reference evidence="4 5" key="1">
    <citation type="submission" date="2011-07" db="EMBL/GenBank/DDBJ databases">
        <title>The complete genome of chromosome of Emticicia oligotrophica DSM 17448.</title>
        <authorList>
            <consortium name="US DOE Joint Genome Institute (JGI-PGF)"/>
            <person name="Lucas S."/>
            <person name="Han J."/>
            <person name="Lapidus A."/>
            <person name="Bruce D."/>
            <person name="Goodwin L."/>
            <person name="Pitluck S."/>
            <person name="Peters L."/>
            <person name="Kyrpides N."/>
            <person name="Mavromatis K."/>
            <person name="Ivanova N."/>
            <person name="Ovchinnikova G."/>
            <person name="Teshima H."/>
            <person name="Detter J.C."/>
            <person name="Tapia R."/>
            <person name="Han C."/>
            <person name="Land M."/>
            <person name="Hauser L."/>
            <person name="Markowitz V."/>
            <person name="Cheng J.-F."/>
            <person name="Hugenholtz P."/>
            <person name="Woyke T."/>
            <person name="Wu D."/>
            <person name="Tindall B."/>
            <person name="Pomrenke H."/>
            <person name="Brambilla E."/>
            <person name="Klenk H.-P."/>
            <person name="Eisen J.A."/>
        </authorList>
    </citation>
    <scope>NUCLEOTIDE SEQUENCE [LARGE SCALE GENOMIC DNA]</scope>
    <source>
        <strain evidence="4 5">DSM 17448</strain>
    </source>
</reference>
<dbReference type="SFLD" id="SFLDF00562">
    <property type="entry name" value="HemN-like__clustered_with_heat"/>
    <property type="match status" value="1"/>
</dbReference>
<keyword evidence="2" id="KW-0411">Iron-sulfur</keyword>
<dbReference type="InterPro" id="IPR006638">
    <property type="entry name" value="Elp3/MiaA/NifB-like_rSAM"/>
</dbReference>
<dbReference type="InterPro" id="IPR058240">
    <property type="entry name" value="rSAM_sf"/>
</dbReference>
<keyword evidence="2" id="KW-0004">4Fe-4S</keyword>
<dbReference type="SUPFAM" id="SSF102114">
    <property type="entry name" value="Radical SAM enzymes"/>
    <property type="match status" value="1"/>
</dbReference>
<dbReference type="PROSITE" id="PS51918">
    <property type="entry name" value="RADICAL_SAM"/>
    <property type="match status" value="1"/>
</dbReference>
<dbReference type="CDD" id="cd01335">
    <property type="entry name" value="Radical_SAM"/>
    <property type="match status" value="1"/>
</dbReference>
<keyword evidence="2" id="KW-0143">Chaperone</keyword>
<keyword evidence="2" id="KW-0349">Heme</keyword>
<dbReference type="InterPro" id="IPR034505">
    <property type="entry name" value="Coproporphyrinogen-III_oxidase"/>
</dbReference>
<accession>A0ABM5MWV2</accession>
<evidence type="ECO:0000313" key="4">
    <source>
        <dbReference type="EMBL" id="AFK01635.1"/>
    </source>
</evidence>
<comment type="subcellular location">
    <subcellularLocation>
        <location evidence="2">Cytoplasm</location>
    </subcellularLocation>
</comment>
<dbReference type="Gene3D" id="3.80.30.20">
    <property type="entry name" value="tm_1862 like domain"/>
    <property type="match status" value="1"/>
</dbReference>
<keyword evidence="2" id="KW-0479">Metal-binding</keyword>
<dbReference type="PANTHER" id="PTHR13932:SF5">
    <property type="entry name" value="RADICAL S-ADENOSYL METHIONINE DOMAIN-CONTAINING PROTEIN 1, MITOCHONDRIAL"/>
    <property type="match status" value="1"/>
</dbReference>
<dbReference type="InterPro" id="IPR007197">
    <property type="entry name" value="rSAM"/>
</dbReference>
<evidence type="ECO:0000256" key="1">
    <source>
        <dbReference type="ARBA" id="ARBA00006100"/>
    </source>
</evidence>
<dbReference type="InterPro" id="IPR010723">
    <property type="entry name" value="HemN_C"/>
</dbReference>
<evidence type="ECO:0000313" key="5">
    <source>
        <dbReference type="Proteomes" id="UP000002875"/>
    </source>
</evidence>
<dbReference type="Proteomes" id="UP000002875">
    <property type="component" value="Chromosome"/>
</dbReference>
<dbReference type="InterPro" id="IPR004559">
    <property type="entry name" value="HemW-like"/>
</dbReference>
<evidence type="ECO:0000256" key="2">
    <source>
        <dbReference type="RuleBase" id="RU364116"/>
    </source>
</evidence>
<dbReference type="Pfam" id="PF06969">
    <property type="entry name" value="HemN_C"/>
    <property type="match status" value="1"/>
</dbReference>
<sequence length="391" mass="45237">MHLYLHIPFCRRACHYCDFHFSTNLTLKSSVVEAICREIELQSGYLKNKRLETIYFGGGTPSLLNMNELYDIFETIRKYYTYAEDIEITMEANPDDITRDRLAILQRFGINRLSIGIQSFNDNHLKYLNRIHSSEHAESSVKLAQDMGFENITIDLIYGIHPLLTLPKKEQKNNKVYESGVHQIWHEDLAKAISLNVPHISSYCLTIEEKTVFGKWLQINKIPPIDEEFASQQFDILVKTLADAGYEQYEISNFCRDNQYSRHNTSYWKRHEYLGIGPSAHSFNGETRQFNVSNNSAYIKSLLLGQVPADFEILSPEDKVNDYIMTGLRTKWGCDVLEIEKLVGKKWITTNQEILNQNLRQGFIEVDSQIITLTQRGKLFADKIAGDLFLI</sequence>
<organism evidence="4 5">
    <name type="scientific">Emticicia oligotrophica (strain DSM 17448 / CIP 109782 / MTCC 6937 / GPTSA100-15)</name>
    <dbReference type="NCBI Taxonomy" id="929562"/>
    <lineage>
        <taxon>Bacteria</taxon>
        <taxon>Pseudomonadati</taxon>
        <taxon>Bacteroidota</taxon>
        <taxon>Cytophagia</taxon>
        <taxon>Cytophagales</taxon>
        <taxon>Leadbetterellaceae</taxon>
        <taxon>Emticicia</taxon>
    </lineage>
</organism>
<dbReference type="RefSeq" id="WP_015027338.1">
    <property type="nucleotide sequence ID" value="NC_018748.1"/>
</dbReference>
<dbReference type="Pfam" id="PF04055">
    <property type="entry name" value="Radical_SAM"/>
    <property type="match status" value="1"/>
</dbReference>
<name>A0ABM5MWV2_EMTOG</name>
<comment type="function">
    <text evidence="2">Probably acts as a heme chaperone, transferring heme to an unknown acceptor. Binds one molecule of heme per monomer, possibly covalently. Binds 1 [4Fe-4S] cluster. The cluster is coordinated with 3 cysteines and an exchangeable S-adenosyl-L-methionine.</text>
</comment>
<gene>
    <name evidence="4" type="ordered locus">Emtol_0481</name>
</gene>
<feature type="domain" description="Radical SAM core" evidence="3">
    <location>
        <begin position="1"/>
        <end position="247"/>
    </location>
</feature>